<dbReference type="EMBL" id="FZQP02002004">
    <property type="protein sequence ID" value="VVC94489.1"/>
    <property type="molecule type" value="Genomic_DNA"/>
</dbReference>
<reference evidence="2 3" key="1">
    <citation type="submission" date="2017-07" db="EMBL/GenBank/DDBJ databases">
        <authorList>
            <person name="Talla V."/>
            <person name="Backstrom N."/>
        </authorList>
    </citation>
    <scope>NUCLEOTIDE SEQUENCE [LARGE SCALE GENOMIC DNA]</scope>
</reference>
<evidence type="ECO:0000256" key="1">
    <source>
        <dbReference type="SAM" id="MobiDB-lite"/>
    </source>
</evidence>
<organism evidence="2 3">
    <name type="scientific">Leptidea sinapis</name>
    <dbReference type="NCBI Taxonomy" id="189913"/>
    <lineage>
        <taxon>Eukaryota</taxon>
        <taxon>Metazoa</taxon>
        <taxon>Ecdysozoa</taxon>
        <taxon>Arthropoda</taxon>
        <taxon>Hexapoda</taxon>
        <taxon>Insecta</taxon>
        <taxon>Pterygota</taxon>
        <taxon>Neoptera</taxon>
        <taxon>Endopterygota</taxon>
        <taxon>Lepidoptera</taxon>
        <taxon>Glossata</taxon>
        <taxon>Ditrysia</taxon>
        <taxon>Papilionoidea</taxon>
        <taxon>Pieridae</taxon>
        <taxon>Dismorphiinae</taxon>
        <taxon>Leptidea</taxon>
    </lineage>
</organism>
<accession>A0A5E4QA66</accession>
<proteinExistence type="predicted"/>
<dbReference type="AlphaFoldDB" id="A0A5E4QA66"/>
<protein>
    <submittedName>
        <fullName evidence="2">Uncharacterized protein</fullName>
    </submittedName>
</protein>
<sequence>MSYLDYRDLSISMSNEKLCQASFANLKLKTSKCWIFDVFKSCPREIRDILVDMSCGVRSLLHTCSKRLACIALHAPDKKVAVVSEGQGKPVSARGSRCKLHPSVESPDEGLRATSPGSMVLSLARSMCTCPACSVFQEALKKKQQPPAPAPAAAMASFTALAPAPASPPPAPASPPPATPLTAAAPTYCTRRLRTNSVFVEKKPFYTSDRVRLELSPYVMEDAPEYLCCFIIFVQRDVKRFSHILKSKNSASDLVYG</sequence>
<evidence type="ECO:0000313" key="3">
    <source>
        <dbReference type="Proteomes" id="UP000324832"/>
    </source>
</evidence>
<name>A0A5E4QA66_9NEOP</name>
<dbReference type="Proteomes" id="UP000324832">
    <property type="component" value="Unassembled WGS sequence"/>
</dbReference>
<gene>
    <name evidence="2" type="ORF">LSINAPIS_LOCUS6424</name>
</gene>
<keyword evidence="3" id="KW-1185">Reference proteome</keyword>
<feature type="region of interest" description="Disordered" evidence="1">
    <location>
        <begin position="93"/>
        <end position="112"/>
    </location>
</feature>
<evidence type="ECO:0000313" key="2">
    <source>
        <dbReference type="EMBL" id="VVC94489.1"/>
    </source>
</evidence>